<sequence>MPRTITARTVMAGCALIGLVSLDVLIYTVLRLWRQRPEAGPGQGAAETLNDVVLGAGVAVALVTVTVAATVGVRGLLATWRAGRWIDEHALPPCERLSAIARRVGAGDNDVRLVQLDVDKPIAVTHGLLRPVVAISTGLTRRTADDELAAVLGHEMHHARRRHPLGRLVVETVASTLWFVPGPRVVAHHVKTRQELSADQAALAFAAPSVVASALVKCLPDSGRPGMGTGMGGDTALAARIEQLEHGSKRFARFLRCCHLRRLLLSVLVLLGLIMYCLVAAAAGDAFTPFC</sequence>
<feature type="transmembrane region" description="Helical" evidence="1">
    <location>
        <begin position="53"/>
        <end position="77"/>
    </location>
</feature>
<keyword evidence="1" id="KW-1133">Transmembrane helix</keyword>
<protein>
    <submittedName>
        <fullName evidence="3">M56 family metallopeptidase</fullName>
    </submittedName>
</protein>
<dbReference type="PANTHER" id="PTHR34978">
    <property type="entry name" value="POSSIBLE SENSOR-TRANSDUCER PROTEIN BLAR"/>
    <property type="match status" value="1"/>
</dbReference>
<dbReference type="Pfam" id="PF05569">
    <property type="entry name" value="Peptidase_M56"/>
    <property type="match status" value="1"/>
</dbReference>
<evidence type="ECO:0000313" key="4">
    <source>
        <dbReference type="Proteomes" id="UP001596263"/>
    </source>
</evidence>
<feature type="transmembrane region" description="Helical" evidence="1">
    <location>
        <begin position="263"/>
        <end position="283"/>
    </location>
</feature>
<keyword evidence="1" id="KW-0812">Transmembrane</keyword>
<dbReference type="EMBL" id="JBHSKM010000022">
    <property type="protein sequence ID" value="MFC5217826.1"/>
    <property type="molecule type" value="Genomic_DNA"/>
</dbReference>
<accession>A0ABW0CS30</accession>
<dbReference type="RefSeq" id="WP_380859450.1">
    <property type="nucleotide sequence ID" value="NZ_JBHSKM010000022.1"/>
</dbReference>
<evidence type="ECO:0000259" key="2">
    <source>
        <dbReference type="Pfam" id="PF05569"/>
    </source>
</evidence>
<feature type="transmembrane region" description="Helical" evidence="1">
    <location>
        <begin position="12"/>
        <end position="33"/>
    </location>
</feature>
<name>A0ABW0CS30_STRCD</name>
<keyword evidence="1" id="KW-0472">Membrane</keyword>
<dbReference type="InterPro" id="IPR008756">
    <property type="entry name" value="Peptidase_M56"/>
</dbReference>
<evidence type="ECO:0000256" key="1">
    <source>
        <dbReference type="SAM" id="Phobius"/>
    </source>
</evidence>
<proteinExistence type="predicted"/>
<reference evidence="4" key="1">
    <citation type="journal article" date="2019" name="Int. J. Syst. Evol. Microbiol.">
        <title>The Global Catalogue of Microorganisms (GCM) 10K type strain sequencing project: providing services to taxonomists for standard genome sequencing and annotation.</title>
        <authorList>
            <consortium name="The Broad Institute Genomics Platform"/>
            <consortium name="The Broad Institute Genome Sequencing Center for Infectious Disease"/>
            <person name="Wu L."/>
            <person name="Ma J."/>
        </authorList>
    </citation>
    <scope>NUCLEOTIDE SEQUENCE [LARGE SCALE GENOMIC DNA]</scope>
    <source>
        <strain evidence="4">KCTC 42586</strain>
    </source>
</reference>
<gene>
    <name evidence="3" type="ORF">ACFPQ9_28735</name>
</gene>
<dbReference type="PANTHER" id="PTHR34978:SF3">
    <property type="entry name" value="SLR0241 PROTEIN"/>
    <property type="match status" value="1"/>
</dbReference>
<evidence type="ECO:0000313" key="3">
    <source>
        <dbReference type="EMBL" id="MFC5217826.1"/>
    </source>
</evidence>
<feature type="domain" description="Peptidase M56" evidence="2">
    <location>
        <begin position="65"/>
        <end position="206"/>
    </location>
</feature>
<dbReference type="Proteomes" id="UP001596263">
    <property type="component" value="Unassembled WGS sequence"/>
</dbReference>
<organism evidence="3 4">
    <name type="scientific">Streptomyces coerulescens</name>
    <dbReference type="NCBI Taxonomy" id="29304"/>
    <lineage>
        <taxon>Bacteria</taxon>
        <taxon>Bacillati</taxon>
        <taxon>Actinomycetota</taxon>
        <taxon>Actinomycetes</taxon>
        <taxon>Kitasatosporales</taxon>
        <taxon>Streptomycetaceae</taxon>
        <taxon>Streptomyces</taxon>
    </lineage>
</organism>
<dbReference type="Gene3D" id="3.30.2010.10">
    <property type="entry name" value="Metalloproteases ('zincins'), catalytic domain"/>
    <property type="match status" value="1"/>
</dbReference>
<comment type="caution">
    <text evidence="3">The sequence shown here is derived from an EMBL/GenBank/DDBJ whole genome shotgun (WGS) entry which is preliminary data.</text>
</comment>
<dbReference type="InterPro" id="IPR052173">
    <property type="entry name" value="Beta-lactam_resp_regulator"/>
</dbReference>
<keyword evidence="4" id="KW-1185">Reference proteome</keyword>
<dbReference type="CDD" id="cd07326">
    <property type="entry name" value="M56_BlaR1_MecR1_like"/>
    <property type="match status" value="1"/>
</dbReference>